<evidence type="ECO:0000313" key="6">
    <source>
        <dbReference type="EMBL" id="TNJ27296.1"/>
    </source>
</evidence>
<reference evidence="6 7" key="1">
    <citation type="submission" date="2019-05" db="EMBL/GenBank/DDBJ databases">
        <title>The compact genome of Giardia muris reveals important steps in the evolution of intestinal protozoan parasites.</title>
        <authorList>
            <person name="Xu F."/>
            <person name="Jimenez-Gonzalez A."/>
            <person name="Einarsson E."/>
            <person name="Astvaldsson A."/>
            <person name="Peirasmaki D."/>
            <person name="Eckmann L."/>
            <person name="Andersson J.O."/>
            <person name="Svard S.G."/>
            <person name="Jerlstrom-Hultqvist J."/>
        </authorList>
    </citation>
    <scope>NUCLEOTIDE SEQUENCE [LARGE SCALE GENOMIC DNA]</scope>
    <source>
        <strain evidence="6 7">Roberts-Thomson</strain>
    </source>
</reference>
<evidence type="ECO:0000313" key="7">
    <source>
        <dbReference type="Proteomes" id="UP000315496"/>
    </source>
</evidence>
<name>A0A4Z1SNG9_GIAMU</name>
<evidence type="ECO:0000256" key="2">
    <source>
        <dbReference type="ARBA" id="ARBA00023069"/>
    </source>
</evidence>
<dbReference type="GO" id="GO:0005929">
    <property type="term" value="C:cilium"/>
    <property type="evidence" value="ECO:0007669"/>
    <property type="project" value="UniProtKB-SubCell"/>
</dbReference>
<comment type="subcellular location">
    <subcellularLocation>
        <location evidence="1">Cell projection</location>
        <location evidence="1">Cilium</location>
    </subcellularLocation>
</comment>
<dbReference type="AlphaFoldDB" id="A0A4Z1SNG9"/>
<evidence type="ECO:0000256" key="4">
    <source>
        <dbReference type="SAM" id="Coils"/>
    </source>
</evidence>
<evidence type="ECO:0000256" key="3">
    <source>
        <dbReference type="ARBA" id="ARBA00023273"/>
    </source>
</evidence>
<gene>
    <name evidence="6" type="ORF">GMRT_12348</name>
</gene>
<dbReference type="PANTHER" id="PTHR31183">
    <property type="entry name" value="TRICHOPLEIN KERATIN FILAMENT-BINDING PROTEIN FAMILY MEMBER"/>
    <property type="match status" value="1"/>
</dbReference>
<feature type="coiled-coil region" evidence="4">
    <location>
        <begin position="289"/>
        <end position="316"/>
    </location>
</feature>
<protein>
    <recommendedName>
        <fullName evidence="8">Trichohyalin-plectin-homology domain-containing protein</fullName>
    </recommendedName>
</protein>
<keyword evidence="2" id="KW-0969">Cilium</keyword>
<keyword evidence="7" id="KW-1185">Reference proteome</keyword>
<dbReference type="OrthoDB" id="10255900at2759"/>
<proteinExistence type="predicted"/>
<organism evidence="6 7">
    <name type="scientific">Giardia muris</name>
    <dbReference type="NCBI Taxonomy" id="5742"/>
    <lineage>
        <taxon>Eukaryota</taxon>
        <taxon>Metamonada</taxon>
        <taxon>Diplomonadida</taxon>
        <taxon>Hexamitidae</taxon>
        <taxon>Giardiinae</taxon>
        <taxon>Giardia</taxon>
    </lineage>
</organism>
<keyword evidence="3" id="KW-0966">Cell projection</keyword>
<evidence type="ECO:0000256" key="5">
    <source>
        <dbReference type="SAM" id="MobiDB-lite"/>
    </source>
</evidence>
<dbReference type="PANTHER" id="PTHR31183:SF1">
    <property type="entry name" value="CILIA- AND FLAGELLA-ASSOCIATED PROTEIN 53"/>
    <property type="match status" value="1"/>
</dbReference>
<evidence type="ECO:0008006" key="8">
    <source>
        <dbReference type="Google" id="ProtNLM"/>
    </source>
</evidence>
<dbReference type="Proteomes" id="UP000315496">
    <property type="component" value="Chromosome 4"/>
</dbReference>
<dbReference type="VEuPathDB" id="GiardiaDB:GMRT_12348"/>
<comment type="caution">
    <text evidence="6">The sequence shown here is derived from an EMBL/GenBank/DDBJ whole genome shotgun (WGS) entry which is preliminary data.</text>
</comment>
<feature type="coiled-coil region" evidence="4">
    <location>
        <begin position="98"/>
        <end position="125"/>
    </location>
</feature>
<evidence type="ECO:0000256" key="1">
    <source>
        <dbReference type="ARBA" id="ARBA00004138"/>
    </source>
</evidence>
<feature type="coiled-coil region" evidence="4">
    <location>
        <begin position="195"/>
        <end position="253"/>
    </location>
</feature>
<sequence>MLDPNRYDPTVSHAINARRREERHRQFYADVVSADASARRLAEFEHRSIMKGQIAYINMRMADLVQKTKLAVEGRRARLKALYDREFHEYQDAIRASLPTEEDRIRQMEQEYAEVTGKIAARKAQTTAMAQERQWELNCDELRAAASLLNARACKLAWDVANCERIKKRERDRAETRFWQDQVNEGYREHVEETLRREAEDRARIMENRKQLEQQLSDRERQRAEEAYRAQLEREHEKEQRRLGEELDELARQRDFEERYLQQQQFLIRMRMDEAERERNRVTAQNDGRELLAQVREELRQQAERERQAREDLRNEQLMYLELLRIRRERADAAARARDVYLTGMILDADARLTQRERDDLARRERVARECQAYNYEKMCGGEEERERLKAEKEAELAEALADLERAEREKLEALQEQFEVAKRFEQFLLEQMDEKAAREQAERDADAAFQRQKREEAEADQARIDARLGALEARIREVDDIRFFDNERPRPKKQWYN</sequence>
<feature type="region of interest" description="Disordered" evidence="5">
    <location>
        <begin position="436"/>
        <end position="463"/>
    </location>
</feature>
<keyword evidence="4" id="KW-0175">Coiled coil</keyword>
<accession>A0A4Z1SNG9</accession>
<dbReference type="InterPro" id="IPR043596">
    <property type="entry name" value="CFAP53/TCHP"/>
</dbReference>
<dbReference type="EMBL" id="VDLU01000004">
    <property type="protein sequence ID" value="TNJ27296.1"/>
    <property type="molecule type" value="Genomic_DNA"/>
</dbReference>